<gene>
    <name evidence="1" type="ORF">BdWA1_001752</name>
</gene>
<evidence type="ECO:0000313" key="1">
    <source>
        <dbReference type="EMBL" id="KAK2196505.1"/>
    </source>
</evidence>
<protein>
    <submittedName>
        <fullName evidence="1">Optic atrophy 3-like</fullName>
    </submittedName>
</protein>
<keyword evidence="2" id="KW-1185">Reference proteome</keyword>
<sequence length="145" mass="16291">MELFIEFFRVLTSTLSRHANSAIKASANNSSIIRRLVISTGRARHSFSVRLSLRGGIWRLPFKRKPTGDSGSKVELLIKPIDDETAIDLGSGVLGDSVLMCIMVGTMCYSVLLRRRRFHELALLQEEKEAALIARIKRIESHLNI</sequence>
<dbReference type="AlphaFoldDB" id="A0AAD9PKG2"/>
<dbReference type="Proteomes" id="UP001214638">
    <property type="component" value="Unassembled WGS sequence"/>
</dbReference>
<dbReference type="EMBL" id="JALLKP010000002">
    <property type="protein sequence ID" value="KAK2196505.1"/>
    <property type="molecule type" value="Genomic_DNA"/>
</dbReference>
<organism evidence="1 2">
    <name type="scientific">Babesia duncani</name>
    <dbReference type="NCBI Taxonomy" id="323732"/>
    <lineage>
        <taxon>Eukaryota</taxon>
        <taxon>Sar</taxon>
        <taxon>Alveolata</taxon>
        <taxon>Apicomplexa</taxon>
        <taxon>Aconoidasida</taxon>
        <taxon>Piroplasmida</taxon>
        <taxon>Babesiidae</taxon>
        <taxon>Babesia</taxon>
    </lineage>
</organism>
<comment type="caution">
    <text evidence="1">The sequence shown here is derived from an EMBL/GenBank/DDBJ whole genome shotgun (WGS) entry which is preliminary data.</text>
</comment>
<dbReference type="RefSeq" id="XP_067803347.1">
    <property type="nucleotide sequence ID" value="XM_067946783.1"/>
</dbReference>
<dbReference type="KEGG" id="bdw:94336050"/>
<accession>A0AAD9PKG2</accession>
<dbReference type="Pfam" id="PF07047">
    <property type="entry name" value="OPA3"/>
    <property type="match status" value="1"/>
</dbReference>
<reference evidence="1" key="1">
    <citation type="journal article" date="2023" name="Nat. Microbiol.">
        <title>Babesia duncani multi-omics identifies virulence factors and drug targets.</title>
        <authorList>
            <person name="Singh P."/>
            <person name="Lonardi S."/>
            <person name="Liang Q."/>
            <person name="Vydyam P."/>
            <person name="Khabirova E."/>
            <person name="Fang T."/>
            <person name="Gihaz S."/>
            <person name="Thekkiniath J."/>
            <person name="Munshi M."/>
            <person name="Abel S."/>
            <person name="Ciampossin L."/>
            <person name="Batugedara G."/>
            <person name="Gupta M."/>
            <person name="Lu X.M."/>
            <person name="Lenz T."/>
            <person name="Chakravarty S."/>
            <person name="Cornillot E."/>
            <person name="Hu Y."/>
            <person name="Ma W."/>
            <person name="Gonzalez L.M."/>
            <person name="Sanchez S."/>
            <person name="Estrada K."/>
            <person name="Sanchez-Flores A."/>
            <person name="Montero E."/>
            <person name="Harb O.S."/>
            <person name="Le Roch K.G."/>
            <person name="Mamoun C.B."/>
        </authorList>
    </citation>
    <scope>NUCLEOTIDE SEQUENCE</scope>
    <source>
        <strain evidence="1">WA1</strain>
    </source>
</reference>
<dbReference type="InterPro" id="IPR010754">
    <property type="entry name" value="OPA3-like"/>
</dbReference>
<name>A0AAD9PKG2_9APIC</name>
<dbReference type="GeneID" id="94336050"/>
<proteinExistence type="predicted"/>
<evidence type="ECO:0000313" key="2">
    <source>
        <dbReference type="Proteomes" id="UP001214638"/>
    </source>
</evidence>